<protein>
    <recommendedName>
        <fullName evidence="4">Centrosomal protein kizuna</fullName>
    </recommendedName>
    <alternativeName>
        <fullName evidence="9">Polo-like kinase 1 substrate 1</fullName>
    </alternativeName>
</protein>
<accession>A0A8C1U4T3</accession>
<evidence type="ECO:0000313" key="11">
    <source>
        <dbReference type="Ensembl" id="ENSCCRP00015031190.1"/>
    </source>
</evidence>
<evidence type="ECO:0000256" key="4">
    <source>
        <dbReference type="ARBA" id="ARBA00013872"/>
    </source>
</evidence>
<evidence type="ECO:0000256" key="7">
    <source>
        <dbReference type="ARBA" id="ARBA00023273"/>
    </source>
</evidence>
<feature type="compositionally biased region" description="Basic and acidic residues" evidence="10">
    <location>
        <begin position="380"/>
        <end position="389"/>
    </location>
</feature>
<dbReference type="InterPro" id="IPR026742">
    <property type="entry name" value="Centrosomal_kizuma"/>
</dbReference>
<evidence type="ECO:0000256" key="6">
    <source>
        <dbReference type="ARBA" id="ARBA00023212"/>
    </source>
</evidence>
<dbReference type="Proteomes" id="UP000694700">
    <property type="component" value="Unplaced"/>
</dbReference>
<reference evidence="11" key="1">
    <citation type="submission" date="2025-08" db="UniProtKB">
        <authorList>
            <consortium name="Ensembl"/>
        </authorList>
    </citation>
    <scope>IDENTIFICATION</scope>
</reference>
<keyword evidence="6" id="KW-0206">Cytoskeleton</keyword>
<keyword evidence="7" id="KW-0966">Cell projection</keyword>
<feature type="compositionally biased region" description="Acidic residues" evidence="10">
    <location>
        <begin position="367"/>
        <end position="379"/>
    </location>
</feature>
<comment type="function">
    <text evidence="8">Centrosomal protein required for establishing a robust mitotic centrosome architecture that can endure the forces that converge on the centrosomes during spindle formation. Required for stabilizing the expanded pericentriolar material around the centriole.</text>
</comment>
<evidence type="ECO:0000256" key="9">
    <source>
        <dbReference type="ARBA" id="ARBA00031153"/>
    </source>
</evidence>
<dbReference type="Ensembl" id="ENSCCRT00015032291.1">
    <property type="protein sequence ID" value="ENSCCRP00015031190.1"/>
    <property type="gene ID" value="ENSCCRG00015013102.1"/>
</dbReference>
<proteinExistence type="inferred from homology"/>
<organism evidence="11 12">
    <name type="scientific">Cyprinus carpio</name>
    <name type="common">Common carp</name>
    <dbReference type="NCBI Taxonomy" id="7962"/>
    <lineage>
        <taxon>Eukaryota</taxon>
        <taxon>Metazoa</taxon>
        <taxon>Chordata</taxon>
        <taxon>Craniata</taxon>
        <taxon>Vertebrata</taxon>
        <taxon>Euteleostomi</taxon>
        <taxon>Actinopterygii</taxon>
        <taxon>Neopterygii</taxon>
        <taxon>Teleostei</taxon>
        <taxon>Ostariophysi</taxon>
        <taxon>Cypriniformes</taxon>
        <taxon>Cyprinidae</taxon>
        <taxon>Cyprininae</taxon>
        <taxon>Cyprinus</taxon>
    </lineage>
</organism>
<feature type="region of interest" description="Disordered" evidence="10">
    <location>
        <begin position="721"/>
        <end position="756"/>
    </location>
</feature>
<feature type="compositionally biased region" description="Basic and acidic residues" evidence="10">
    <location>
        <begin position="747"/>
        <end position="756"/>
    </location>
</feature>
<keyword evidence="5" id="KW-0963">Cytoplasm</keyword>
<dbReference type="PANTHER" id="PTHR16299">
    <property type="entry name" value="CENTROSOMAL PROTEIN KIZUNA"/>
    <property type="match status" value="1"/>
</dbReference>
<name>A0A8C1U4T3_CYPCA</name>
<feature type="compositionally biased region" description="Polar residues" evidence="10">
    <location>
        <begin position="625"/>
        <end position="641"/>
    </location>
</feature>
<comment type="subcellular location">
    <subcellularLocation>
        <location evidence="1">Cytoplasm</location>
        <location evidence="1">Cytoskeleton</location>
        <location evidence="1">Cilium basal body</location>
    </subcellularLocation>
    <subcellularLocation>
        <location evidence="2">Cytoplasm</location>
        <location evidence="2">Cytoskeleton</location>
        <location evidence="2">Microtubule organizing center</location>
        <location evidence="2">Centrosome</location>
    </subcellularLocation>
</comment>
<dbReference type="AlphaFoldDB" id="A0A8C1U4T3"/>
<feature type="region of interest" description="Disordered" evidence="10">
    <location>
        <begin position="622"/>
        <end position="654"/>
    </location>
</feature>
<comment type="similarity">
    <text evidence="3">Belongs to the kizuna family.</text>
</comment>
<evidence type="ECO:0000256" key="8">
    <source>
        <dbReference type="ARBA" id="ARBA00024919"/>
    </source>
</evidence>
<feature type="region of interest" description="Disordered" evidence="10">
    <location>
        <begin position="338"/>
        <end position="398"/>
    </location>
</feature>
<feature type="compositionally biased region" description="Polar residues" evidence="10">
    <location>
        <begin position="347"/>
        <end position="364"/>
    </location>
</feature>
<evidence type="ECO:0000256" key="1">
    <source>
        <dbReference type="ARBA" id="ARBA00004120"/>
    </source>
</evidence>
<evidence type="ECO:0000256" key="5">
    <source>
        <dbReference type="ARBA" id="ARBA00022490"/>
    </source>
</evidence>
<dbReference type="PANTHER" id="PTHR16299:SF2">
    <property type="entry name" value="CENTROSOMAL PROTEIN KIZUNA"/>
    <property type="match status" value="1"/>
</dbReference>
<feature type="region of interest" description="Disordered" evidence="10">
    <location>
        <begin position="673"/>
        <end position="693"/>
    </location>
</feature>
<dbReference type="GO" id="GO:0007051">
    <property type="term" value="P:spindle organization"/>
    <property type="evidence" value="ECO:0007669"/>
    <property type="project" value="InterPro"/>
</dbReference>
<feature type="region of interest" description="Disordered" evidence="10">
    <location>
        <begin position="182"/>
        <end position="246"/>
    </location>
</feature>
<dbReference type="GO" id="GO:0005813">
    <property type="term" value="C:centrosome"/>
    <property type="evidence" value="ECO:0007669"/>
    <property type="project" value="UniProtKB-SubCell"/>
</dbReference>
<feature type="compositionally biased region" description="Polar residues" evidence="10">
    <location>
        <begin position="204"/>
        <end position="246"/>
    </location>
</feature>
<evidence type="ECO:0000256" key="2">
    <source>
        <dbReference type="ARBA" id="ARBA00004300"/>
    </source>
</evidence>
<evidence type="ECO:0000256" key="10">
    <source>
        <dbReference type="SAM" id="MobiDB-lite"/>
    </source>
</evidence>
<sequence>MCRFEVKKASFVPFHSCSIRVVPYVESVYQRLGEIFAPFSQLARAVSWVTVRMATTVNNAPCHTEEKNEKKKTAMAYCNTEYFDQIGNIQKSMHERERWRHELEGKLFAYLKSEERLTKLKCAKMRCYYKELREREQQAKTRNLELLGNVENLASKMKEFSIDCSRLLQKRLEYKNHITRLKKDRKKMGSRGESEADELPSRLQLPSTQGSSQSAVIFTGHQTSNGSSRNDGVTTTRSPSQTELIPNHPSLSPLQSGLCMHSHLSKASGTAISSDDILNSGDFLEGRHLSDVHEKQMESDWDVFQSTGEQHRLNSPHMILKEAEVSFRSVTAKEPADIVSLERCPTRSPSSDNTDPRDSSQYMNSGGEDEEVSAEDEDDSAPRHQDLSDHTNSTHQELRGNVVIQEKHVISFQTKGGAHKQVNTRESGRPDFLESPNRLSMEGFCHLLLSIERRLSAKDVNLYRSTVNEQKLDDIISICGQLGRLDGVELRACGAVVLQQLPLLSCSLSHGCLLPSDLINTHWSSATKPEQIRSCLSAESALLWDCCFRHFLQLQQQKIFSVDHIIQLFTPLLVPSNARYTEKAGELLKRLLTHKSENHQPSESELSSSCSLPSLLDESVEINPTRPSTKSEQTVGTQGIQSAEEDSADQSPVESIPIRETKAYQLLKQSVAQERHWSDSEEENSEPSDINKLEKSKALLDSLMQNRRKTAESKAFSAVQSKAFWGESDDSNSEIEMALRPQSRTTSSHDFDDFYD</sequence>
<evidence type="ECO:0000313" key="12">
    <source>
        <dbReference type="Proteomes" id="UP000694700"/>
    </source>
</evidence>
<evidence type="ECO:0000256" key="3">
    <source>
        <dbReference type="ARBA" id="ARBA00010767"/>
    </source>
</evidence>
<feature type="region of interest" description="Disordered" evidence="10">
    <location>
        <begin position="414"/>
        <end position="434"/>
    </location>
</feature>